<keyword evidence="2" id="KW-1185">Reference proteome</keyword>
<evidence type="ECO:0000313" key="2">
    <source>
        <dbReference type="Proteomes" id="UP000663722"/>
    </source>
</evidence>
<reference evidence="1" key="1">
    <citation type="journal article" date="2021" name="Microb. Physiol.">
        <title>Proteogenomic Insights into the Physiology of Marine, Sulfate-Reducing, Filamentous Desulfonema limicola and Desulfonema magnum.</title>
        <authorList>
            <person name="Schnaars V."/>
            <person name="Wohlbrand L."/>
            <person name="Scheve S."/>
            <person name="Hinrichs C."/>
            <person name="Reinhardt R."/>
            <person name="Rabus R."/>
        </authorList>
    </citation>
    <scope>NUCLEOTIDE SEQUENCE</scope>
    <source>
        <strain evidence="1">4be13</strain>
    </source>
</reference>
<protein>
    <submittedName>
        <fullName evidence="1">Uncharacterized protein</fullName>
    </submittedName>
</protein>
<dbReference type="EMBL" id="CP061800">
    <property type="protein sequence ID" value="QTA92161.1"/>
    <property type="molecule type" value="Genomic_DNA"/>
</dbReference>
<dbReference type="KEGG" id="dmm:dnm_082370"/>
<name>A0A975BUT9_9BACT</name>
<accession>A0A975BUT9</accession>
<proteinExistence type="predicted"/>
<organism evidence="1 2">
    <name type="scientific">Desulfonema magnum</name>
    <dbReference type="NCBI Taxonomy" id="45655"/>
    <lineage>
        <taxon>Bacteria</taxon>
        <taxon>Pseudomonadati</taxon>
        <taxon>Thermodesulfobacteriota</taxon>
        <taxon>Desulfobacteria</taxon>
        <taxon>Desulfobacterales</taxon>
        <taxon>Desulfococcaceae</taxon>
        <taxon>Desulfonema</taxon>
    </lineage>
</organism>
<evidence type="ECO:0000313" key="1">
    <source>
        <dbReference type="EMBL" id="QTA92161.1"/>
    </source>
</evidence>
<sequence>MKYRFCNVPASKIAISDTQKPGALGAKIILFLKGDKAENMASLKSKTNQVLAFSKMTEVSPVPHLRKPSVCS</sequence>
<gene>
    <name evidence="1" type="ORF">dnm_082370</name>
</gene>
<dbReference type="AlphaFoldDB" id="A0A975BUT9"/>
<dbReference type="Proteomes" id="UP000663722">
    <property type="component" value="Chromosome"/>
</dbReference>